<evidence type="ECO:0000313" key="6">
    <source>
        <dbReference type="EMBL" id="MDT9591747.1"/>
    </source>
</evidence>
<protein>
    <submittedName>
        <fullName evidence="6">LD-carboxypeptidase</fullName>
    </submittedName>
</protein>
<dbReference type="Gene3D" id="3.50.30.60">
    <property type="entry name" value="LD-carboxypeptidase A C-terminal domain-like"/>
    <property type="match status" value="1"/>
</dbReference>
<accession>A0ABU3PS82</accession>
<dbReference type="SUPFAM" id="SSF52317">
    <property type="entry name" value="Class I glutamine amidotransferase-like"/>
    <property type="match status" value="1"/>
</dbReference>
<dbReference type="PANTHER" id="PTHR30237:SF4">
    <property type="entry name" value="LD-CARBOXYPEPTIDASE C-TERMINAL DOMAIN-CONTAINING PROTEIN"/>
    <property type="match status" value="1"/>
</dbReference>
<proteinExistence type="inferred from homology"/>
<dbReference type="InterPro" id="IPR027461">
    <property type="entry name" value="Carboxypeptidase_A_C_sf"/>
</dbReference>
<dbReference type="InterPro" id="IPR003507">
    <property type="entry name" value="S66_fam"/>
</dbReference>
<dbReference type="CDD" id="cd07062">
    <property type="entry name" value="Peptidase_S66_mccF_like"/>
    <property type="match status" value="1"/>
</dbReference>
<dbReference type="PANTHER" id="PTHR30237">
    <property type="entry name" value="MURAMOYLTETRAPEPTIDE CARBOXYPEPTIDASE"/>
    <property type="match status" value="1"/>
</dbReference>
<comment type="caution">
    <text evidence="6">The sequence shown here is derived from an EMBL/GenBank/DDBJ whole genome shotgun (WGS) entry which is preliminary data.</text>
</comment>
<evidence type="ECO:0000256" key="3">
    <source>
        <dbReference type="SAM" id="MobiDB-lite"/>
    </source>
</evidence>
<organism evidence="6 7">
    <name type="scientific">Nocardioides imazamoxiresistens</name>
    <dbReference type="NCBI Taxonomy" id="3231893"/>
    <lineage>
        <taxon>Bacteria</taxon>
        <taxon>Bacillati</taxon>
        <taxon>Actinomycetota</taxon>
        <taxon>Actinomycetes</taxon>
        <taxon>Propionibacteriales</taxon>
        <taxon>Nocardioidaceae</taxon>
        <taxon>Nocardioides</taxon>
    </lineage>
</organism>
<feature type="domain" description="LD-carboxypeptidase C-terminal" evidence="5">
    <location>
        <begin position="205"/>
        <end position="336"/>
    </location>
</feature>
<evidence type="ECO:0000259" key="5">
    <source>
        <dbReference type="Pfam" id="PF17676"/>
    </source>
</evidence>
<reference evidence="6 7" key="1">
    <citation type="submission" date="2023-08" db="EMBL/GenBank/DDBJ databases">
        <title>Nocardioides seae sp. nov., a bacterium isolated from a soil.</title>
        <authorList>
            <person name="Wang X."/>
        </authorList>
    </citation>
    <scope>NUCLEOTIDE SEQUENCE [LARGE SCALE GENOMIC DNA]</scope>
    <source>
        <strain evidence="6 7">YZH12</strain>
    </source>
</reference>
<dbReference type="InterPro" id="IPR040921">
    <property type="entry name" value="Peptidase_S66C"/>
</dbReference>
<dbReference type="Proteomes" id="UP001268542">
    <property type="component" value="Unassembled WGS sequence"/>
</dbReference>
<evidence type="ECO:0000256" key="1">
    <source>
        <dbReference type="ARBA" id="ARBA00010233"/>
    </source>
</evidence>
<dbReference type="InterPro" id="IPR040449">
    <property type="entry name" value="Peptidase_S66_N"/>
</dbReference>
<dbReference type="EMBL" id="JAVYII010000001">
    <property type="protein sequence ID" value="MDT9591747.1"/>
    <property type="molecule type" value="Genomic_DNA"/>
</dbReference>
<dbReference type="RefSeq" id="WP_315730763.1">
    <property type="nucleotide sequence ID" value="NZ_JAVYII010000001.1"/>
</dbReference>
<feature type="region of interest" description="Disordered" evidence="3">
    <location>
        <begin position="275"/>
        <end position="294"/>
    </location>
</feature>
<keyword evidence="7" id="KW-1185">Reference proteome</keyword>
<dbReference type="InterPro" id="IPR029062">
    <property type="entry name" value="Class_I_gatase-like"/>
</dbReference>
<dbReference type="Pfam" id="PF02016">
    <property type="entry name" value="Peptidase_S66"/>
    <property type="match status" value="1"/>
</dbReference>
<dbReference type="InterPro" id="IPR027478">
    <property type="entry name" value="LdcA_N"/>
</dbReference>
<gene>
    <name evidence="6" type="ORF">RDV89_01615</name>
</gene>
<dbReference type="SUPFAM" id="SSF141986">
    <property type="entry name" value="LD-carboxypeptidase A C-terminal domain-like"/>
    <property type="match status" value="1"/>
</dbReference>
<evidence type="ECO:0000259" key="4">
    <source>
        <dbReference type="Pfam" id="PF02016"/>
    </source>
</evidence>
<evidence type="ECO:0000313" key="7">
    <source>
        <dbReference type="Proteomes" id="UP001268542"/>
    </source>
</evidence>
<sequence length="348" mass="37657">MEPLTRPPKARPGDRVAVLSPSYAAPGAAPAVHEQAMRRLVELTGLVPVEYPTTRRLGASAAERAADVNAAFADPSIRAVLSTVGGEDQITVVPHLDADVVRADPKPFLGYSDNTNLLSWLWTQGVAGFYGGSTQVHLGPGPSVDDVHARSLRAALLTGERLELSEPGESEDVGHDWLDPRALTEHGEREPTEPWTWAGPARSVTGPTWGGCAEVLQWLLTAGRFPDDPTVLDGAVLLVETSEELIPPRELGWILRSLGERGLLAAVDAVVAARPPTSGFTDRPDRDERRRRREAQRDVVIDVVGRYNPQAPVVVGPPFGHTRPQWIVPYGGTVTVDGAERRLWADYS</sequence>
<name>A0ABU3PS82_9ACTN</name>
<feature type="domain" description="LD-carboxypeptidase N-terminal" evidence="4">
    <location>
        <begin position="16"/>
        <end position="131"/>
    </location>
</feature>
<evidence type="ECO:0000256" key="2">
    <source>
        <dbReference type="ARBA" id="ARBA00022801"/>
    </source>
</evidence>
<dbReference type="Gene3D" id="3.40.50.10740">
    <property type="entry name" value="Class I glutamine amidotransferase-like"/>
    <property type="match status" value="1"/>
</dbReference>
<comment type="similarity">
    <text evidence="1">Belongs to the peptidase S66 family.</text>
</comment>
<keyword evidence="2" id="KW-0378">Hydrolase</keyword>
<dbReference type="Pfam" id="PF17676">
    <property type="entry name" value="Peptidase_S66C"/>
    <property type="match status" value="1"/>
</dbReference>